<evidence type="ECO:0000313" key="2">
    <source>
        <dbReference type="Proteomes" id="UP001177021"/>
    </source>
</evidence>
<accession>A0ACB0KKZ4</accession>
<comment type="caution">
    <text evidence="1">The sequence shown here is derived from an EMBL/GenBank/DDBJ whole genome shotgun (WGS) entry which is preliminary data.</text>
</comment>
<proteinExistence type="predicted"/>
<protein>
    <submittedName>
        <fullName evidence="1">Uncharacterized protein</fullName>
    </submittedName>
</protein>
<sequence length="586" mass="65539">MNDLRDKFPIGMRVLAVDDDRTCLKILEKLLLKCQYHVTTAQNAITALNLLRENKNNFDLVISNVHMPDMDGFKLLELVGLEMDLPVIMFSANDDPKMVLKGITHGACDYLLKPVILKEVQTIWQHVIRKKKTSKRSNHDVRNSDGGNGIDSALTGNSDQNDRPSSSRKRKEKNEDDVDEENEDDQDNDDPTAQKKARVVWTPALHRKFVAAVNQLGIDKAVPKKILDLMNVEKLTRENVASHLQKYRLYLKRISEGENQQANMAALLGSSLDTSYLGMTSLGGSTQFHNNPFKSFASGGSRSNIFNTPTNVNMHGFSSSGTPQLNHTHNGQLKFQSAMTHDNLNNVLKMPMSSAGLDQLLHSKGVTVSPNIQNMTNKLPDYYKPKVTMSCTNNALILESNPQEKQVASQNSQYLPSLENRRCNGIWSNTMQLPGTNSYLQREGFGHGSASHKDNRNAAMPHTEAYELCNNVPFQGRDNNHNNHDGSYHSSHVVGSSIGSMNPAVNAVEPEENLDYNYCDSLQMKRDRTTELTEGSSFKPHQAYMMNNQMKFQNSGISNNPGSLEDAFRDMIKQKQLYANFSGGTM</sequence>
<reference evidence="1" key="1">
    <citation type="submission" date="2023-10" db="EMBL/GenBank/DDBJ databases">
        <authorList>
            <person name="Rodriguez Cubillos JULIANA M."/>
            <person name="De Vega J."/>
        </authorList>
    </citation>
    <scope>NUCLEOTIDE SEQUENCE</scope>
</reference>
<name>A0ACB0KKZ4_TRIPR</name>
<dbReference type="EMBL" id="CASHSV030000311">
    <property type="protein sequence ID" value="CAJ2657113.1"/>
    <property type="molecule type" value="Genomic_DNA"/>
</dbReference>
<keyword evidence="2" id="KW-1185">Reference proteome</keyword>
<dbReference type="Proteomes" id="UP001177021">
    <property type="component" value="Unassembled WGS sequence"/>
</dbReference>
<organism evidence="1 2">
    <name type="scientific">Trifolium pratense</name>
    <name type="common">Red clover</name>
    <dbReference type="NCBI Taxonomy" id="57577"/>
    <lineage>
        <taxon>Eukaryota</taxon>
        <taxon>Viridiplantae</taxon>
        <taxon>Streptophyta</taxon>
        <taxon>Embryophyta</taxon>
        <taxon>Tracheophyta</taxon>
        <taxon>Spermatophyta</taxon>
        <taxon>Magnoliopsida</taxon>
        <taxon>eudicotyledons</taxon>
        <taxon>Gunneridae</taxon>
        <taxon>Pentapetalae</taxon>
        <taxon>rosids</taxon>
        <taxon>fabids</taxon>
        <taxon>Fabales</taxon>
        <taxon>Fabaceae</taxon>
        <taxon>Papilionoideae</taxon>
        <taxon>50 kb inversion clade</taxon>
        <taxon>NPAAA clade</taxon>
        <taxon>Hologalegina</taxon>
        <taxon>IRL clade</taxon>
        <taxon>Trifolieae</taxon>
        <taxon>Trifolium</taxon>
    </lineage>
</organism>
<gene>
    <name evidence="1" type="ORF">MILVUS5_LOCUS23737</name>
</gene>
<evidence type="ECO:0000313" key="1">
    <source>
        <dbReference type="EMBL" id="CAJ2657113.1"/>
    </source>
</evidence>